<keyword evidence="2 6" id="KW-0049">Antioxidant</keyword>
<sequence length="161" mass="16647">MTIKVGDKLPAATFKVKTADGVKEMTTDEVFKGKKVVLFAVPGAFTPTCSLNHLPGYLDNRDAILAKGVDQIAVVAVNDAFVMGAWAQSTGGEGKILYLADGSAVFTKAAGLELDATAGGLGIRSKRYSAIVEDGVVTTLNIEEQAGQAVTSAASGILEQL</sequence>
<keyword evidence="3 6" id="KW-0560">Oxidoreductase</keyword>
<reference evidence="8 9" key="1">
    <citation type="submission" date="2019-09" db="EMBL/GenBank/DDBJ databases">
        <title>Taxonomic organization of the family Brucellaceae based on a phylogenomic approach.</title>
        <authorList>
            <person name="Leclercq S."/>
            <person name="Cloeckaert A."/>
            <person name="Zygmunt M.S."/>
        </authorList>
    </citation>
    <scope>NUCLEOTIDE SEQUENCE [LARGE SCALE GENOMIC DNA]</scope>
    <source>
        <strain evidence="8 9">CCUG 34461</strain>
    </source>
</reference>
<dbReference type="AlphaFoldDB" id="A0A011VF71"/>
<protein>
    <recommendedName>
        <fullName evidence="6">Glutathione-dependent peroxiredoxin</fullName>
        <ecNumber evidence="6">1.11.1.27</ecNumber>
    </recommendedName>
</protein>
<dbReference type="RefSeq" id="WP_010658408.1">
    <property type="nucleotide sequence ID" value="NZ_CP008820.1"/>
</dbReference>
<dbReference type="SUPFAM" id="SSF52833">
    <property type="entry name" value="Thioredoxin-like"/>
    <property type="match status" value="1"/>
</dbReference>
<dbReference type="InterPro" id="IPR013740">
    <property type="entry name" value="Redoxin"/>
</dbReference>
<dbReference type="InterPro" id="IPR036249">
    <property type="entry name" value="Thioredoxin-like_sf"/>
</dbReference>
<dbReference type="PANTHER" id="PTHR10430">
    <property type="entry name" value="PEROXIREDOXIN"/>
    <property type="match status" value="1"/>
</dbReference>
<dbReference type="Gene3D" id="3.40.30.10">
    <property type="entry name" value="Glutaredoxin"/>
    <property type="match status" value="1"/>
</dbReference>
<dbReference type="EMBL" id="WBWX01000008">
    <property type="protein sequence ID" value="KAB2794471.1"/>
    <property type="molecule type" value="Genomic_DNA"/>
</dbReference>
<dbReference type="GO" id="GO:0045454">
    <property type="term" value="P:cell redox homeostasis"/>
    <property type="evidence" value="ECO:0007669"/>
    <property type="project" value="TreeGrafter"/>
</dbReference>
<evidence type="ECO:0000259" key="7">
    <source>
        <dbReference type="PROSITE" id="PS51352"/>
    </source>
</evidence>
<organism evidence="8 9">
    <name type="scientific">Brucella anthropi</name>
    <name type="common">Ochrobactrum anthropi</name>
    <dbReference type="NCBI Taxonomy" id="529"/>
    <lineage>
        <taxon>Bacteria</taxon>
        <taxon>Pseudomonadati</taxon>
        <taxon>Pseudomonadota</taxon>
        <taxon>Alphaproteobacteria</taxon>
        <taxon>Hyphomicrobiales</taxon>
        <taxon>Brucellaceae</taxon>
        <taxon>Brucella/Ochrobactrum group</taxon>
        <taxon>Brucella</taxon>
    </lineage>
</organism>
<dbReference type="InterPro" id="IPR013766">
    <property type="entry name" value="Thioredoxin_domain"/>
</dbReference>
<dbReference type="GO" id="GO:0034599">
    <property type="term" value="P:cellular response to oxidative stress"/>
    <property type="evidence" value="ECO:0007669"/>
    <property type="project" value="InterPro"/>
</dbReference>
<comment type="similarity">
    <text evidence="6">Belongs to the peroxiredoxin family. Prx5 subfamily.</text>
</comment>
<evidence type="ECO:0000256" key="2">
    <source>
        <dbReference type="ARBA" id="ARBA00022862"/>
    </source>
</evidence>
<accession>A0A011VF71</accession>
<dbReference type="PROSITE" id="PS51352">
    <property type="entry name" value="THIOREDOXIN_2"/>
    <property type="match status" value="1"/>
</dbReference>
<feature type="active site" description="Cysteine sulfenic acid (-SOH) intermediate" evidence="5">
    <location>
        <position position="49"/>
    </location>
</feature>
<dbReference type="CDD" id="cd03013">
    <property type="entry name" value="PRX5_like"/>
    <property type="match status" value="1"/>
</dbReference>
<evidence type="ECO:0000256" key="4">
    <source>
        <dbReference type="ARBA" id="ARBA00023284"/>
    </source>
</evidence>
<dbReference type="GO" id="GO:0042744">
    <property type="term" value="P:hydrogen peroxide catabolic process"/>
    <property type="evidence" value="ECO:0007669"/>
    <property type="project" value="TreeGrafter"/>
</dbReference>
<dbReference type="KEGG" id="oah:DR92_2348"/>
<dbReference type="OMA" id="SAWGKQH"/>
<feature type="domain" description="Thioredoxin" evidence="7">
    <location>
        <begin position="3"/>
        <end position="161"/>
    </location>
</feature>
<evidence type="ECO:0000256" key="6">
    <source>
        <dbReference type="RuleBase" id="RU366011"/>
    </source>
</evidence>
<dbReference type="Proteomes" id="UP000441102">
    <property type="component" value="Unassembled WGS sequence"/>
</dbReference>
<evidence type="ECO:0000256" key="5">
    <source>
        <dbReference type="PIRSR" id="PIRSR637944-1"/>
    </source>
</evidence>
<keyword evidence="4 6" id="KW-0676">Redox-active center</keyword>
<evidence type="ECO:0000313" key="8">
    <source>
        <dbReference type="EMBL" id="KAB2794471.1"/>
    </source>
</evidence>
<evidence type="ECO:0000313" key="9">
    <source>
        <dbReference type="Proteomes" id="UP000441102"/>
    </source>
</evidence>
<dbReference type="EC" id="1.11.1.27" evidence="6"/>
<comment type="caution">
    <text evidence="8">The sequence shown here is derived from an EMBL/GenBank/DDBJ whole genome shotgun (WGS) entry which is preliminary data.</text>
</comment>
<dbReference type="GO" id="GO:0008379">
    <property type="term" value="F:thioredoxin peroxidase activity"/>
    <property type="evidence" value="ECO:0007669"/>
    <property type="project" value="InterPro"/>
</dbReference>
<name>A0A011VF71_BRUAN</name>
<dbReference type="GO" id="GO:0005737">
    <property type="term" value="C:cytoplasm"/>
    <property type="evidence" value="ECO:0007669"/>
    <property type="project" value="TreeGrafter"/>
</dbReference>
<keyword evidence="1 6" id="KW-0575">Peroxidase</keyword>
<evidence type="ECO:0000256" key="3">
    <source>
        <dbReference type="ARBA" id="ARBA00023002"/>
    </source>
</evidence>
<evidence type="ECO:0000256" key="1">
    <source>
        <dbReference type="ARBA" id="ARBA00022559"/>
    </source>
</evidence>
<proteinExistence type="inferred from homology"/>
<dbReference type="FunFam" id="3.40.30.10:FF:000020">
    <property type="entry name" value="Peroxiredoxin"/>
    <property type="match status" value="1"/>
</dbReference>
<gene>
    <name evidence="8" type="ORF">F9L06_19090</name>
</gene>
<dbReference type="InterPro" id="IPR037944">
    <property type="entry name" value="PRX5-like"/>
</dbReference>
<comment type="catalytic activity">
    <reaction evidence="6">
        <text>a hydroperoxide + 2 glutathione = an alcohol + glutathione disulfide + H2O</text>
        <dbReference type="Rhea" id="RHEA:62632"/>
        <dbReference type="ChEBI" id="CHEBI:15377"/>
        <dbReference type="ChEBI" id="CHEBI:30879"/>
        <dbReference type="ChEBI" id="CHEBI:35924"/>
        <dbReference type="ChEBI" id="CHEBI:57925"/>
        <dbReference type="ChEBI" id="CHEBI:58297"/>
        <dbReference type="EC" id="1.11.1.27"/>
    </reaction>
</comment>
<comment type="function">
    <text evidence="6">Thiol-specific peroxidase that catalyzes the reduction of hydrogen peroxide and organic hydroperoxides to water and alcohols, respectively. Plays a role in cell protection against oxidative stress by detoxifying peroxides.</text>
</comment>
<dbReference type="Pfam" id="PF08534">
    <property type="entry name" value="Redoxin"/>
    <property type="match status" value="1"/>
</dbReference>
<dbReference type="PANTHER" id="PTHR10430:SF16">
    <property type="entry name" value="PEROXIREDOXIN-5, MITOCHONDRIAL"/>
    <property type="match status" value="1"/>
</dbReference>